<keyword evidence="3" id="KW-1185">Reference proteome</keyword>
<feature type="domain" description="Replication origin-binding protein" evidence="1">
    <location>
        <begin position="18"/>
        <end position="129"/>
    </location>
</feature>
<comment type="caution">
    <text evidence="2">The sequence shown here is derived from an EMBL/GenBank/DDBJ whole genome shotgun (WGS) entry which is preliminary data.</text>
</comment>
<dbReference type="SUPFAM" id="SSF52540">
    <property type="entry name" value="P-loop containing nucleoside triphosphate hydrolases"/>
    <property type="match status" value="1"/>
</dbReference>
<protein>
    <recommendedName>
        <fullName evidence="1">Replication origin-binding protein domain-containing protein</fullName>
    </recommendedName>
</protein>
<evidence type="ECO:0000259" key="1">
    <source>
        <dbReference type="Pfam" id="PF02399"/>
    </source>
</evidence>
<dbReference type="Gene3D" id="3.40.50.300">
    <property type="entry name" value="P-loop containing nucleotide triphosphate hydrolases"/>
    <property type="match status" value="1"/>
</dbReference>
<dbReference type="InterPro" id="IPR027417">
    <property type="entry name" value="P-loop_NTPase"/>
</dbReference>
<dbReference type="GO" id="GO:0003688">
    <property type="term" value="F:DNA replication origin binding"/>
    <property type="evidence" value="ECO:0007669"/>
    <property type="project" value="InterPro"/>
</dbReference>
<dbReference type="Pfam" id="PF02399">
    <property type="entry name" value="Herpes_ori_bp"/>
    <property type="match status" value="1"/>
</dbReference>
<dbReference type="GO" id="GO:0006260">
    <property type="term" value="P:DNA replication"/>
    <property type="evidence" value="ECO:0007669"/>
    <property type="project" value="InterPro"/>
</dbReference>
<accession>A0A2I1HIM2</accession>
<proteinExistence type="predicted"/>
<reference evidence="2 3" key="1">
    <citation type="submission" date="2015-10" db="EMBL/GenBank/DDBJ databases">
        <title>Genome analyses suggest a sexual origin of heterokaryosis in a supposedly ancient asexual fungus.</title>
        <authorList>
            <person name="Ropars J."/>
            <person name="Sedzielewska K."/>
            <person name="Noel J."/>
            <person name="Charron P."/>
            <person name="Farinelli L."/>
            <person name="Marton T."/>
            <person name="Kruger M."/>
            <person name="Pelin A."/>
            <person name="Brachmann A."/>
            <person name="Corradi N."/>
        </authorList>
    </citation>
    <scope>NUCLEOTIDE SEQUENCE [LARGE SCALE GENOMIC DNA]</scope>
    <source>
        <strain evidence="2 3">A4</strain>
    </source>
</reference>
<dbReference type="GO" id="GO:0005524">
    <property type="term" value="F:ATP binding"/>
    <property type="evidence" value="ECO:0007669"/>
    <property type="project" value="InterPro"/>
</dbReference>
<dbReference type="AlphaFoldDB" id="A0A2I1HIM2"/>
<organism evidence="2 3">
    <name type="scientific">Rhizophagus irregularis</name>
    <dbReference type="NCBI Taxonomy" id="588596"/>
    <lineage>
        <taxon>Eukaryota</taxon>
        <taxon>Fungi</taxon>
        <taxon>Fungi incertae sedis</taxon>
        <taxon>Mucoromycota</taxon>
        <taxon>Glomeromycotina</taxon>
        <taxon>Glomeromycetes</taxon>
        <taxon>Glomerales</taxon>
        <taxon>Glomeraceae</taxon>
        <taxon>Rhizophagus</taxon>
    </lineage>
</organism>
<sequence length="140" mass="15583">MEEAPEAYPDFLSSVCSTTLIRSPVGTGKTKALRGILNSLAGNRENLPCFIWVSYRKTLTNETKAKIEILQNLGLRVCQYQEVEGSLAISDWDVIIIQVESTHHIELHGRRPYVVVLDEVNAVICQISSGVHARESENAM</sequence>
<dbReference type="Proteomes" id="UP000234323">
    <property type="component" value="Unassembled WGS sequence"/>
</dbReference>
<evidence type="ECO:0000313" key="2">
    <source>
        <dbReference type="EMBL" id="PKY58733.1"/>
    </source>
</evidence>
<name>A0A2I1HIM2_9GLOM</name>
<dbReference type="VEuPathDB" id="FungiDB:RhiirA1_457640"/>
<gene>
    <name evidence="2" type="ORF">RhiirA4_429929</name>
</gene>
<dbReference type="EMBL" id="LLXI01003154">
    <property type="protein sequence ID" value="PKY58733.1"/>
    <property type="molecule type" value="Genomic_DNA"/>
</dbReference>
<dbReference type="InterPro" id="IPR003450">
    <property type="entry name" value="Replication_origin-bd"/>
</dbReference>
<evidence type="ECO:0000313" key="3">
    <source>
        <dbReference type="Proteomes" id="UP000234323"/>
    </source>
</evidence>